<dbReference type="OrthoDB" id="1112980at2759"/>
<dbReference type="AlphaFoldDB" id="A0A1S3ZYG7"/>
<evidence type="ECO:0000313" key="5">
    <source>
        <dbReference type="RefSeq" id="XP_016469398.1"/>
    </source>
</evidence>
<evidence type="ECO:0000256" key="1">
    <source>
        <dbReference type="SAM" id="MobiDB-lite"/>
    </source>
</evidence>
<dbReference type="GO" id="GO:0062064">
    <property type="term" value="F:box C/D methylation guide snoRNP complex binding"/>
    <property type="evidence" value="ECO:0000318"/>
    <property type="project" value="GO_Central"/>
</dbReference>
<evidence type="ECO:0000313" key="2">
    <source>
        <dbReference type="Proteomes" id="UP000790787"/>
    </source>
</evidence>
<reference evidence="3 4" key="2">
    <citation type="submission" date="2025-04" db="UniProtKB">
        <authorList>
            <consortium name="RefSeq"/>
        </authorList>
    </citation>
    <scope>IDENTIFICATION</scope>
</reference>
<protein>
    <submittedName>
        <fullName evidence="3 4">Uncharacterized protein</fullName>
    </submittedName>
</protein>
<dbReference type="InterPro" id="IPR027921">
    <property type="entry name" value="NOPCHAP1"/>
</dbReference>
<dbReference type="RefSeq" id="XP_016469397.1">
    <property type="nucleotide sequence ID" value="XM_016613911.1"/>
</dbReference>
<evidence type="ECO:0000313" key="3">
    <source>
        <dbReference type="RefSeq" id="XP_016469396.1"/>
    </source>
</evidence>
<feature type="compositionally biased region" description="Acidic residues" evidence="1">
    <location>
        <begin position="132"/>
        <end position="159"/>
    </location>
</feature>
<dbReference type="STRING" id="4097.A0A1S3ZYG7"/>
<dbReference type="PANTHER" id="PTHR28674">
    <property type="entry name" value="SIMILAR TO DNA SEGMENT, CHR 10, WAYNE STATE UNIVERSITY 102,-EXPRESSED"/>
    <property type="match status" value="1"/>
</dbReference>
<evidence type="ECO:0000313" key="4">
    <source>
        <dbReference type="RefSeq" id="XP_016469397.1"/>
    </source>
</evidence>
<dbReference type="RefSeq" id="XP_016469398.1">
    <property type="nucleotide sequence ID" value="XM_016613912.1"/>
</dbReference>
<reference key="1">
    <citation type="journal article" date="2014" name="Nat. Commun.">
        <title>The tobacco genome sequence and its comparison with those of tomato and potato.</title>
        <authorList>
            <person name="Sierro N."/>
            <person name="Battey J.N."/>
            <person name="Ouadi S."/>
            <person name="Bakaher N."/>
            <person name="Bovet L."/>
            <person name="Willig A."/>
            <person name="Goepfert S."/>
            <person name="Peitsch M.C."/>
            <person name="Ivanov N.V."/>
        </authorList>
    </citation>
    <scope>NUCLEOTIDE SEQUENCE [LARGE SCALE GENOMIC DNA]</scope>
    <source>
        <strain>cv. TN90</strain>
    </source>
</reference>
<dbReference type="RefSeq" id="XP_016469396.1">
    <property type="nucleotide sequence ID" value="XM_016613910.1"/>
</dbReference>
<dbReference type="KEGG" id="nta:107791776"/>
<dbReference type="Proteomes" id="UP000790787">
    <property type="component" value="Chromosome 13"/>
</dbReference>
<organism evidence="5">
    <name type="scientific">Nicotiana tabacum</name>
    <name type="common">Common tobacco</name>
    <dbReference type="NCBI Taxonomy" id="4097"/>
    <lineage>
        <taxon>Eukaryota</taxon>
        <taxon>Viridiplantae</taxon>
        <taxon>Streptophyta</taxon>
        <taxon>Embryophyta</taxon>
        <taxon>Tracheophyta</taxon>
        <taxon>Spermatophyta</taxon>
        <taxon>Magnoliopsida</taxon>
        <taxon>eudicotyledons</taxon>
        <taxon>Gunneridae</taxon>
        <taxon>Pentapetalae</taxon>
        <taxon>asterids</taxon>
        <taxon>lamiids</taxon>
        <taxon>Solanales</taxon>
        <taxon>Solanaceae</taxon>
        <taxon>Nicotianoideae</taxon>
        <taxon>Nicotianeae</taxon>
        <taxon>Nicotiana</taxon>
    </lineage>
</organism>
<dbReference type="PANTHER" id="PTHR28674:SF1">
    <property type="entry name" value="NOP PROTEIN CHAPERONE 1"/>
    <property type="match status" value="1"/>
</dbReference>
<sequence>MQSNNKDLLHLEAEALPLESKLLFCNRDAGIQSQNLKPDKKPDISSVPKSQVLSKIKDFLGVLSEDNKNLELAAKNNPQKYDIEALTGQESEYIEMDLMLGVAELHTQEAVSAAESAIAGYQPVINLATSDNDSESEDRSDEDEISDSSSDESSDDEDGASAVGQEKDSSKKAVKRKRQSENRANIVELS</sequence>
<proteinExistence type="predicted"/>
<accession>A0A1S3ZYG7</accession>
<name>A0A1S3ZYG7_TOBAC</name>
<keyword evidence="2" id="KW-1185">Reference proteome</keyword>
<dbReference type="OMA" id="SGMPVAC"/>
<gene>
    <name evidence="3 4 5" type="primary">LOC107791776</name>
</gene>
<dbReference type="Pfam" id="PF15370">
    <property type="entry name" value="NOPCHAP1"/>
    <property type="match status" value="1"/>
</dbReference>
<dbReference type="GeneID" id="107791776"/>
<feature type="region of interest" description="Disordered" evidence="1">
    <location>
        <begin position="129"/>
        <end position="190"/>
    </location>
</feature>
<dbReference type="PaxDb" id="4097-A0A1S3ZYG7"/>
<dbReference type="GO" id="GO:0000492">
    <property type="term" value="P:box C/D snoRNP assembly"/>
    <property type="evidence" value="ECO:0000318"/>
    <property type="project" value="GO_Central"/>
</dbReference>